<accession>A0ABV2J762</accession>
<evidence type="ECO:0000313" key="2">
    <source>
        <dbReference type="Proteomes" id="UP001549162"/>
    </source>
</evidence>
<organism evidence="1 2">
    <name type="scientific">Peptoniphilus olsenii</name>
    <dbReference type="NCBI Taxonomy" id="411570"/>
    <lineage>
        <taxon>Bacteria</taxon>
        <taxon>Bacillati</taxon>
        <taxon>Bacillota</taxon>
        <taxon>Tissierellia</taxon>
        <taxon>Tissierellales</taxon>
        <taxon>Peptoniphilaceae</taxon>
        <taxon>Peptoniphilus</taxon>
    </lineage>
</organism>
<dbReference type="RefSeq" id="WP_354366589.1">
    <property type="nucleotide sequence ID" value="NZ_JBEPMA010000001.1"/>
</dbReference>
<name>A0ABV2J762_9FIRM</name>
<sequence>MIPNNQLNKIAKKLYDRIASAKVYMGDNVIDGTIKKKTIDKNVIKVFVSLSSKDGEITKIDIIDTDGDILQTQDMEVVKSSRYKFLAVVEIRVENEVISDGRY</sequence>
<comment type="caution">
    <text evidence="1">The sequence shown here is derived from an EMBL/GenBank/DDBJ whole genome shotgun (WGS) entry which is preliminary data.</text>
</comment>
<gene>
    <name evidence="1" type="ORF">ABID14_000203</name>
</gene>
<proteinExistence type="predicted"/>
<protein>
    <submittedName>
        <fullName evidence="1">Uncharacterized protein</fullName>
    </submittedName>
</protein>
<evidence type="ECO:0000313" key="1">
    <source>
        <dbReference type="EMBL" id="MET3616583.1"/>
    </source>
</evidence>
<keyword evidence="2" id="KW-1185">Reference proteome</keyword>
<reference evidence="1 2" key="1">
    <citation type="submission" date="2024-06" db="EMBL/GenBank/DDBJ databases">
        <title>Genomic Encyclopedia of Type Strains, Phase IV (KMG-IV): sequencing the most valuable type-strain genomes for metagenomic binning, comparative biology and taxonomic classification.</title>
        <authorList>
            <person name="Goeker M."/>
        </authorList>
    </citation>
    <scope>NUCLEOTIDE SEQUENCE [LARGE SCALE GENOMIC DNA]</scope>
    <source>
        <strain evidence="1 2">DSM 21460</strain>
    </source>
</reference>
<dbReference type="EMBL" id="JBEPMA010000001">
    <property type="protein sequence ID" value="MET3616583.1"/>
    <property type="molecule type" value="Genomic_DNA"/>
</dbReference>
<dbReference type="Proteomes" id="UP001549162">
    <property type="component" value="Unassembled WGS sequence"/>
</dbReference>